<organism evidence="8">
    <name type="scientific">uncultured organism</name>
    <dbReference type="NCBI Taxonomy" id="155900"/>
    <lineage>
        <taxon>unclassified sequences</taxon>
        <taxon>environmental samples</taxon>
    </lineage>
</organism>
<evidence type="ECO:0000256" key="1">
    <source>
        <dbReference type="ARBA" id="ARBA00004651"/>
    </source>
</evidence>
<proteinExistence type="inferred from homology"/>
<comment type="similarity">
    <text evidence="2">Belongs to the chromate ion transporter (CHR) (TC 2.A.51) family.</text>
</comment>
<evidence type="ECO:0000256" key="7">
    <source>
        <dbReference type="SAM" id="Phobius"/>
    </source>
</evidence>
<evidence type="ECO:0000256" key="2">
    <source>
        <dbReference type="ARBA" id="ARBA00005262"/>
    </source>
</evidence>
<dbReference type="InterPro" id="IPR003370">
    <property type="entry name" value="Chromate_transpt"/>
</dbReference>
<reference evidence="8" key="1">
    <citation type="journal article" date="2013" name="Syst. Appl. Microbiol.">
        <title>New insights into the archaeal diversity of a hypersaline microbial mat obtained by a metagenomic approach.</title>
        <authorList>
            <person name="Lopez-Lopez A."/>
            <person name="Richter M."/>
            <person name="Pena A."/>
            <person name="Tamames J."/>
            <person name="Rossello-Mora R."/>
        </authorList>
    </citation>
    <scope>NUCLEOTIDE SEQUENCE</scope>
</reference>
<dbReference type="EMBL" id="JX684074">
    <property type="protein sequence ID" value="AGF92864.1"/>
    <property type="molecule type" value="Genomic_DNA"/>
</dbReference>
<dbReference type="AlphaFoldDB" id="M1PUS0"/>
<comment type="subcellular location">
    <subcellularLocation>
        <location evidence="1">Cell membrane</location>
        <topology evidence="1">Multi-pass membrane protein</topology>
    </subcellularLocation>
</comment>
<evidence type="ECO:0000256" key="6">
    <source>
        <dbReference type="ARBA" id="ARBA00023136"/>
    </source>
</evidence>
<dbReference type="GO" id="GO:0015109">
    <property type="term" value="F:chromate transmembrane transporter activity"/>
    <property type="evidence" value="ECO:0007669"/>
    <property type="project" value="InterPro"/>
</dbReference>
<keyword evidence="4 7" id="KW-0812">Transmembrane</keyword>
<feature type="transmembrane region" description="Helical" evidence="7">
    <location>
        <begin position="114"/>
        <end position="131"/>
    </location>
</feature>
<dbReference type="Pfam" id="PF02417">
    <property type="entry name" value="Chromate_transp"/>
    <property type="match status" value="1"/>
</dbReference>
<feature type="transmembrane region" description="Helical" evidence="7">
    <location>
        <begin position="6"/>
        <end position="28"/>
    </location>
</feature>
<protein>
    <submittedName>
        <fullName evidence="8">Chromate transport protein</fullName>
    </submittedName>
</protein>
<evidence type="ECO:0000256" key="4">
    <source>
        <dbReference type="ARBA" id="ARBA00022692"/>
    </source>
</evidence>
<evidence type="ECO:0000256" key="3">
    <source>
        <dbReference type="ARBA" id="ARBA00022475"/>
    </source>
</evidence>
<gene>
    <name evidence="8" type="ORF">FLSS-2_0025</name>
</gene>
<feature type="transmembrane region" description="Helical" evidence="7">
    <location>
        <begin position="143"/>
        <end position="173"/>
    </location>
</feature>
<dbReference type="PANTHER" id="PTHR43663:SF2">
    <property type="entry name" value="CHROMATE TRANSPORT PROTEIN-RELATED"/>
    <property type="match status" value="1"/>
</dbReference>
<dbReference type="InterPro" id="IPR052518">
    <property type="entry name" value="CHR_Transporter"/>
</dbReference>
<accession>M1PUS0</accession>
<keyword evidence="3" id="KW-1003">Cell membrane</keyword>
<sequence>MKTLFKLFRIFFRLGLFTFGGGFAMIPLIEEEIIKKNSMLREDQFFDIVAFTQSLPGSLAVNMSIFIGYHIYGVPGALTSAIAVAIPPFSVILLIATFFIRFMDIPLVQQAFRGIRVAVLVLILLALKRLAQKVSWNVYKMVLVAGIIASISVFGVHPGFAILISAALGYFVFQPMEEKEG</sequence>
<name>M1PUS0_9ZZZZ</name>
<evidence type="ECO:0000256" key="5">
    <source>
        <dbReference type="ARBA" id="ARBA00022989"/>
    </source>
</evidence>
<keyword evidence="5 7" id="KW-1133">Transmembrane helix</keyword>
<feature type="transmembrane region" description="Helical" evidence="7">
    <location>
        <begin position="78"/>
        <end position="102"/>
    </location>
</feature>
<evidence type="ECO:0000313" key="8">
    <source>
        <dbReference type="EMBL" id="AGF92864.1"/>
    </source>
</evidence>
<feature type="transmembrane region" description="Helical" evidence="7">
    <location>
        <begin position="48"/>
        <end position="72"/>
    </location>
</feature>
<dbReference type="GO" id="GO:0005886">
    <property type="term" value="C:plasma membrane"/>
    <property type="evidence" value="ECO:0007669"/>
    <property type="project" value="UniProtKB-SubCell"/>
</dbReference>
<dbReference type="PANTHER" id="PTHR43663">
    <property type="entry name" value="CHROMATE TRANSPORT PROTEIN-RELATED"/>
    <property type="match status" value="1"/>
</dbReference>
<keyword evidence="6 7" id="KW-0472">Membrane</keyword>